<gene>
    <name evidence="8" type="primary">105316463</name>
</gene>
<keyword evidence="2" id="KW-0677">Repeat</keyword>
<evidence type="ECO:0000256" key="1">
    <source>
        <dbReference type="ARBA" id="ARBA00022723"/>
    </source>
</evidence>
<dbReference type="Proteomes" id="UP000007879">
    <property type="component" value="Unassembled WGS sequence"/>
</dbReference>
<feature type="region of interest" description="Disordered" evidence="6">
    <location>
        <begin position="48"/>
        <end position="80"/>
    </location>
</feature>
<dbReference type="AlphaFoldDB" id="A0A1X7VPZ5"/>
<evidence type="ECO:0000256" key="6">
    <source>
        <dbReference type="SAM" id="MobiDB-lite"/>
    </source>
</evidence>
<organism evidence="8">
    <name type="scientific">Amphimedon queenslandica</name>
    <name type="common">Sponge</name>
    <dbReference type="NCBI Taxonomy" id="400682"/>
    <lineage>
        <taxon>Eukaryota</taxon>
        <taxon>Metazoa</taxon>
        <taxon>Porifera</taxon>
        <taxon>Demospongiae</taxon>
        <taxon>Heteroscleromorpha</taxon>
        <taxon>Haplosclerida</taxon>
        <taxon>Niphatidae</taxon>
        <taxon>Amphimedon</taxon>
    </lineage>
</organism>
<dbReference type="KEGG" id="aqu:105316463"/>
<dbReference type="OrthoDB" id="25414at2759"/>
<evidence type="ECO:0000259" key="7">
    <source>
        <dbReference type="PROSITE" id="PS50023"/>
    </source>
</evidence>
<keyword evidence="1 5" id="KW-0479">Metal-binding</keyword>
<dbReference type="eggNOG" id="KOG1701">
    <property type="taxonomic scope" value="Eukaryota"/>
</dbReference>
<dbReference type="InParanoid" id="A0A1X7VPZ5"/>
<reference evidence="8" key="2">
    <citation type="submission" date="2017-05" db="UniProtKB">
        <authorList>
            <consortium name="EnsemblMetazoa"/>
        </authorList>
    </citation>
    <scope>IDENTIFICATION</scope>
</reference>
<evidence type="ECO:0000313" key="9">
    <source>
        <dbReference type="Proteomes" id="UP000007879"/>
    </source>
</evidence>
<dbReference type="EnsemblMetazoa" id="Aqu2.1.41483_001">
    <property type="protein sequence ID" value="Aqu2.1.41483_001"/>
    <property type="gene ID" value="Aqu2.1.41483"/>
</dbReference>
<dbReference type="Pfam" id="PF00412">
    <property type="entry name" value="LIM"/>
    <property type="match status" value="3"/>
</dbReference>
<dbReference type="PROSITE" id="PS50023">
    <property type="entry name" value="LIM_DOMAIN_2"/>
    <property type="match status" value="2"/>
</dbReference>
<accession>A0A1X7VPZ5</accession>
<sequence length="322" mass="36099">MTEADFEREAIKLFRQLGLTVDAETLDFFQGQSVSLIDWKSSFKPKRVRIPEPYPPRGGKPCNMSTTSSSSSSPHQRKRLPLTVVRPNSDIGSEGSVSASPTESIEIYKDEDHEDFGPCAMCDLPVVGVETGCFALEQIFHNTCFKCNKCYKMLSGGSFFVKNGLILCERDYLLSLDKCFTCQQVITDKIIRAVGRTYHPVCFRCSQCGMCLDGIPFAKDFNDRVYCEKDFHKMFAPRCASCQHPIVPLQGNKKSIRIIALNSSFHLECYRCSECDIPLISNDGSDGPPQCYPIADHPLCLNCNKLWTTRGQRSLIVKPVVS</sequence>
<dbReference type="STRING" id="400682.A0A1X7VPZ5"/>
<feature type="domain" description="LIM zinc-binding" evidence="7">
    <location>
        <begin position="177"/>
        <end position="237"/>
    </location>
</feature>
<dbReference type="SMART" id="SM00132">
    <property type="entry name" value="LIM"/>
    <property type="match status" value="3"/>
</dbReference>
<proteinExistence type="predicted"/>
<dbReference type="GO" id="GO:0005925">
    <property type="term" value="C:focal adhesion"/>
    <property type="evidence" value="ECO:0007669"/>
    <property type="project" value="TreeGrafter"/>
</dbReference>
<dbReference type="CDD" id="cd08368">
    <property type="entry name" value="LIM"/>
    <property type="match status" value="1"/>
</dbReference>
<dbReference type="PANTHER" id="PTHR24207:SF2">
    <property type="entry name" value="ZYX102 PROTEIN"/>
    <property type="match status" value="1"/>
</dbReference>
<dbReference type="InterPro" id="IPR001781">
    <property type="entry name" value="Znf_LIM"/>
</dbReference>
<keyword evidence="9" id="KW-1185">Reference proteome</keyword>
<evidence type="ECO:0000256" key="5">
    <source>
        <dbReference type="PROSITE-ProRule" id="PRU00125"/>
    </source>
</evidence>
<protein>
    <recommendedName>
        <fullName evidence="7">LIM zinc-binding domain-containing protein</fullName>
    </recommendedName>
</protein>
<keyword evidence="3 5" id="KW-0862">Zinc</keyword>
<dbReference type="GO" id="GO:0046872">
    <property type="term" value="F:metal ion binding"/>
    <property type="evidence" value="ECO:0007669"/>
    <property type="project" value="UniProtKB-KW"/>
</dbReference>
<dbReference type="EnsemblMetazoa" id="XM_011411372.2">
    <property type="protein sequence ID" value="XP_011409674.1"/>
    <property type="gene ID" value="LOC105316463"/>
</dbReference>
<dbReference type="OMA" id="EDHEDFG"/>
<name>A0A1X7VPZ5_AMPQE</name>
<dbReference type="SUPFAM" id="SSF57716">
    <property type="entry name" value="Glucocorticoid receptor-like (DNA-binding domain)"/>
    <property type="match status" value="3"/>
</dbReference>
<evidence type="ECO:0000256" key="2">
    <source>
        <dbReference type="ARBA" id="ARBA00022737"/>
    </source>
</evidence>
<dbReference type="GO" id="GO:0098609">
    <property type="term" value="P:cell-cell adhesion"/>
    <property type="evidence" value="ECO:0007669"/>
    <property type="project" value="TreeGrafter"/>
</dbReference>
<reference evidence="9" key="1">
    <citation type="journal article" date="2010" name="Nature">
        <title>The Amphimedon queenslandica genome and the evolution of animal complexity.</title>
        <authorList>
            <person name="Srivastava M."/>
            <person name="Simakov O."/>
            <person name="Chapman J."/>
            <person name="Fahey B."/>
            <person name="Gauthier M.E."/>
            <person name="Mitros T."/>
            <person name="Richards G.S."/>
            <person name="Conaco C."/>
            <person name="Dacre M."/>
            <person name="Hellsten U."/>
            <person name="Larroux C."/>
            <person name="Putnam N.H."/>
            <person name="Stanke M."/>
            <person name="Adamska M."/>
            <person name="Darling A."/>
            <person name="Degnan S.M."/>
            <person name="Oakley T.H."/>
            <person name="Plachetzki D.C."/>
            <person name="Zhai Y."/>
            <person name="Adamski M."/>
            <person name="Calcino A."/>
            <person name="Cummins S.F."/>
            <person name="Goodstein D.M."/>
            <person name="Harris C."/>
            <person name="Jackson D.J."/>
            <person name="Leys S.P."/>
            <person name="Shu S."/>
            <person name="Woodcroft B.J."/>
            <person name="Vervoort M."/>
            <person name="Kosik K.S."/>
            <person name="Manning G."/>
            <person name="Degnan B.M."/>
            <person name="Rokhsar D.S."/>
        </authorList>
    </citation>
    <scope>NUCLEOTIDE SEQUENCE [LARGE SCALE GENOMIC DNA]</scope>
</reference>
<keyword evidence="4 5" id="KW-0440">LIM domain</keyword>
<feature type="domain" description="LIM zinc-binding" evidence="7">
    <location>
        <begin position="117"/>
        <end position="176"/>
    </location>
</feature>
<evidence type="ECO:0000313" key="8">
    <source>
        <dbReference type="EnsemblMetazoa" id="Aqu2.1.41483_001"/>
    </source>
</evidence>
<evidence type="ECO:0000256" key="4">
    <source>
        <dbReference type="ARBA" id="ARBA00023038"/>
    </source>
</evidence>
<dbReference type="PANTHER" id="PTHR24207">
    <property type="entry name" value="ZYX102 PROTEIN"/>
    <property type="match status" value="1"/>
</dbReference>
<evidence type="ECO:0000256" key="3">
    <source>
        <dbReference type="ARBA" id="ARBA00022833"/>
    </source>
</evidence>
<dbReference type="GO" id="GO:0001725">
    <property type="term" value="C:stress fiber"/>
    <property type="evidence" value="ECO:0007669"/>
    <property type="project" value="TreeGrafter"/>
</dbReference>
<dbReference type="Gene3D" id="2.10.110.10">
    <property type="entry name" value="Cysteine Rich Protein"/>
    <property type="match status" value="3"/>
</dbReference>